<keyword evidence="2" id="KW-0813">Transport</keyword>
<dbReference type="GO" id="GO:0016020">
    <property type="term" value="C:membrane"/>
    <property type="evidence" value="ECO:0007669"/>
    <property type="project" value="UniProtKB-SubCell"/>
</dbReference>
<dbReference type="InterPro" id="IPR011701">
    <property type="entry name" value="MFS"/>
</dbReference>
<dbReference type="GO" id="GO:0022857">
    <property type="term" value="F:transmembrane transporter activity"/>
    <property type="evidence" value="ECO:0007669"/>
    <property type="project" value="InterPro"/>
</dbReference>
<reference evidence="8" key="1">
    <citation type="submission" date="2021-03" db="EMBL/GenBank/DDBJ databases">
        <title>Acanthopleuribacteraceae sp. M133.</title>
        <authorList>
            <person name="Wang G."/>
        </authorList>
    </citation>
    <scope>NUCLEOTIDE SEQUENCE</scope>
    <source>
        <strain evidence="8">M133</strain>
    </source>
</reference>
<dbReference type="PROSITE" id="PS50850">
    <property type="entry name" value="MFS"/>
    <property type="match status" value="1"/>
</dbReference>
<feature type="transmembrane region" description="Helical" evidence="6">
    <location>
        <begin position="283"/>
        <end position="304"/>
    </location>
</feature>
<evidence type="ECO:0000256" key="6">
    <source>
        <dbReference type="SAM" id="Phobius"/>
    </source>
</evidence>
<feature type="domain" description="Major facilitator superfamily (MFS) profile" evidence="7">
    <location>
        <begin position="6"/>
        <end position="398"/>
    </location>
</feature>
<sequence>MHTSRKFILLACLYFSQGMPYGFFSQALPAILRERDMSLTHIGLTYLLLLPWALKFLWAPLVDELGIPGFGHRKTWLVAAQVLTVTVLLYLGLYAGLDDGGGTSLLFWGFFLANLLAATQDIATDGMAVNLLSPEERGIGNGIQVAGYRLGMIVGGGVLLSFFGSLGWRGIFLFMAGLLVLSTLPALSWREPGAASGRTREGYWEIFSHVWRKPGFPVWLGLIAFYKFGEAMATGMLTPFLSDLGMNMVDIAEVTGKWGFVGGLLGSLLGGFLVTLMGRYIALLVLGLLQTISVGGYVALADGWLSLDLLNWVVCWEHFAAGMATAALFTVMMDVCDGTTASSDYTLQASAVVIATGIAKTLSGLVADYHGYGFTFQTSMVLTLLGVVAFAILARRWVRAGGRIALIGPAVSH</sequence>
<feature type="transmembrane region" description="Helical" evidence="6">
    <location>
        <begin position="75"/>
        <end position="93"/>
    </location>
</feature>
<evidence type="ECO:0000313" key="9">
    <source>
        <dbReference type="Proteomes" id="UP000663929"/>
    </source>
</evidence>
<organism evidence="8 9">
    <name type="scientific">Sulfidibacter corallicola</name>
    <dbReference type="NCBI Taxonomy" id="2818388"/>
    <lineage>
        <taxon>Bacteria</taxon>
        <taxon>Pseudomonadati</taxon>
        <taxon>Acidobacteriota</taxon>
        <taxon>Holophagae</taxon>
        <taxon>Acanthopleuribacterales</taxon>
        <taxon>Acanthopleuribacteraceae</taxon>
        <taxon>Sulfidibacter</taxon>
    </lineage>
</organism>
<feature type="transmembrane region" description="Helical" evidence="6">
    <location>
        <begin position="216"/>
        <end position="238"/>
    </location>
</feature>
<dbReference type="SUPFAM" id="SSF103473">
    <property type="entry name" value="MFS general substrate transporter"/>
    <property type="match status" value="1"/>
</dbReference>
<dbReference type="InterPro" id="IPR004752">
    <property type="entry name" value="AmpG_permease/AT-1"/>
</dbReference>
<feature type="transmembrane region" description="Helical" evidence="6">
    <location>
        <begin position="372"/>
        <end position="394"/>
    </location>
</feature>
<keyword evidence="9" id="KW-1185">Reference proteome</keyword>
<feature type="transmembrane region" description="Helical" evidence="6">
    <location>
        <begin position="170"/>
        <end position="189"/>
    </location>
</feature>
<keyword evidence="5 6" id="KW-0472">Membrane</keyword>
<evidence type="ECO:0000313" key="8">
    <source>
        <dbReference type="EMBL" id="QTD49709.1"/>
    </source>
</evidence>
<evidence type="ECO:0000256" key="1">
    <source>
        <dbReference type="ARBA" id="ARBA00004141"/>
    </source>
</evidence>
<name>A0A8A4TI39_SULCO</name>
<evidence type="ECO:0000256" key="4">
    <source>
        <dbReference type="ARBA" id="ARBA00022989"/>
    </source>
</evidence>
<dbReference type="AlphaFoldDB" id="A0A8A4TI39"/>
<dbReference type="RefSeq" id="WP_237379340.1">
    <property type="nucleotide sequence ID" value="NZ_CP071793.1"/>
</dbReference>
<feature type="transmembrane region" description="Helical" evidence="6">
    <location>
        <begin position="345"/>
        <end position="366"/>
    </location>
</feature>
<dbReference type="Gene3D" id="1.20.1250.20">
    <property type="entry name" value="MFS general substrate transporter like domains"/>
    <property type="match status" value="1"/>
</dbReference>
<feature type="transmembrane region" description="Helical" evidence="6">
    <location>
        <begin position="310"/>
        <end position="333"/>
    </location>
</feature>
<accession>A0A8A4TI39</accession>
<feature type="transmembrane region" description="Helical" evidence="6">
    <location>
        <begin position="145"/>
        <end position="164"/>
    </location>
</feature>
<keyword evidence="4 6" id="KW-1133">Transmembrane helix</keyword>
<dbReference type="Proteomes" id="UP000663929">
    <property type="component" value="Chromosome"/>
</dbReference>
<dbReference type="PANTHER" id="PTHR12778:SF10">
    <property type="entry name" value="MAJOR FACILITATOR SUPERFAMILY DOMAIN-CONTAINING PROTEIN 3"/>
    <property type="match status" value="1"/>
</dbReference>
<evidence type="ECO:0000256" key="5">
    <source>
        <dbReference type="ARBA" id="ARBA00023136"/>
    </source>
</evidence>
<dbReference type="EMBL" id="CP071793">
    <property type="protein sequence ID" value="QTD49709.1"/>
    <property type="molecule type" value="Genomic_DNA"/>
</dbReference>
<feature type="transmembrane region" description="Helical" evidence="6">
    <location>
        <begin position="105"/>
        <end position="124"/>
    </location>
</feature>
<keyword evidence="3 6" id="KW-0812">Transmembrane</keyword>
<feature type="transmembrane region" description="Helical" evidence="6">
    <location>
        <begin position="258"/>
        <end position="276"/>
    </location>
</feature>
<dbReference type="CDD" id="cd17485">
    <property type="entry name" value="MFS_MFSD3"/>
    <property type="match status" value="1"/>
</dbReference>
<dbReference type="InterPro" id="IPR036259">
    <property type="entry name" value="MFS_trans_sf"/>
</dbReference>
<evidence type="ECO:0000256" key="3">
    <source>
        <dbReference type="ARBA" id="ARBA00022692"/>
    </source>
</evidence>
<protein>
    <submittedName>
        <fullName evidence="8">MFS transporter</fullName>
    </submittedName>
</protein>
<dbReference type="KEGG" id="scor:J3U87_29345"/>
<evidence type="ECO:0000256" key="2">
    <source>
        <dbReference type="ARBA" id="ARBA00022448"/>
    </source>
</evidence>
<feature type="transmembrane region" description="Helical" evidence="6">
    <location>
        <begin position="43"/>
        <end position="63"/>
    </location>
</feature>
<dbReference type="InterPro" id="IPR020846">
    <property type="entry name" value="MFS_dom"/>
</dbReference>
<dbReference type="Pfam" id="PF07690">
    <property type="entry name" value="MFS_1"/>
    <property type="match status" value="1"/>
</dbReference>
<evidence type="ECO:0000259" key="7">
    <source>
        <dbReference type="PROSITE" id="PS50850"/>
    </source>
</evidence>
<gene>
    <name evidence="8" type="ORF">J3U87_29345</name>
</gene>
<proteinExistence type="predicted"/>
<comment type="subcellular location">
    <subcellularLocation>
        <location evidence="1">Membrane</location>
        <topology evidence="1">Multi-pass membrane protein</topology>
    </subcellularLocation>
</comment>
<dbReference type="PANTHER" id="PTHR12778">
    <property type="entry name" value="SOLUTE CARRIER FAMILY 33 ACETYL-COA TRANSPORTER -RELATED"/>
    <property type="match status" value="1"/>
</dbReference>